<accession>A0A7J7CLS7</accession>
<dbReference type="FunCoup" id="A0A7J7CLS7">
    <property type="interactions" value="1755"/>
</dbReference>
<feature type="region of interest" description="Disordered" evidence="1">
    <location>
        <begin position="285"/>
        <end position="333"/>
    </location>
</feature>
<dbReference type="PANTHER" id="PTHR33385:SF4">
    <property type="entry name" value="PROTEIN XRI1"/>
    <property type="match status" value="1"/>
</dbReference>
<dbReference type="GO" id="GO:0007140">
    <property type="term" value="P:male meiotic nuclear division"/>
    <property type="evidence" value="ECO:0007669"/>
    <property type="project" value="InterPro"/>
</dbReference>
<reference evidence="3 4" key="1">
    <citation type="journal article" date="2020" name="Nat. Commun.">
        <title>Genome of Tripterygium wilfordii and identification of cytochrome P450 involved in triptolide biosynthesis.</title>
        <authorList>
            <person name="Tu L."/>
            <person name="Su P."/>
            <person name="Zhang Z."/>
            <person name="Gao L."/>
            <person name="Wang J."/>
            <person name="Hu T."/>
            <person name="Zhou J."/>
            <person name="Zhang Y."/>
            <person name="Zhao Y."/>
            <person name="Liu Y."/>
            <person name="Song Y."/>
            <person name="Tong Y."/>
            <person name="Lu Y."/>
            <person name="Yang J."/>
            <person name="Xu C."/>
            <person name="Jia M."/>
            <person name="Peters R.J."/>
            <person name="Huang L."/>
            <person name="Gao W."/>
        </authorList>
    </citation>
    <scope>NUCLEOTIDE SEQUENCE [LARGE SCALE GENOMIC DNA]</scope>
    <source>
        <strain evidence="4">cv. XIE 37</strain>
        <tissue evidence="3">Leaf</tissue>
    </source>
</reference>
<dbReference type="InParanoid" id="A0A7J7CLS7"/>
<gene>
    <name evidence="3" type="ORF">HS088_TW15G00508</name>
</gene>
<name>A0A7J7CLS7_TRIWF</name>
<comment type="caution">
    <text evidence="3">The sequence shown here is derived from an EMBL/GenBank/DDBJ whole genome shotgun (WGS) entry which is preliminary data.</text>
</comment>
<feature type="signal peptide" evidence="2">
    <location>
        <begin position="1"/>
        <end position="28"/>
    </location>
</feature>
<dbReference type="EMBL" id="JAAARO010000015">
    <property type="protein sequence ID" value="KAF5735009.1"/>
    <property type="molecule type" value="Genomic_DNA"/>
</dbReference>
<dbReference type="Proteomes" id="UP000593562">
    <property type="component" value="Unassembled WGS sequence"/>
</dbReference>
<organism evidence="3 4">
    <name type="scientific">Tripterygium wilfordii</name>
    <name type="common">Thunder God vine</name>
    <dbReference type="NCBI Taxonomy" id="458696"/>
    <lineage>
        <taxon>Eukaryota</taxon>
        <taxon>Viridiplantae</taxon>
        <taxon>Streptophyta</taxon>
        <taxon>Embryophyta</taxon>
        <taxon>Tracheophyta</taxon>
        <taxon>Spermatophyta</taxon>
        <taxon>Magnoliopsida</taxon>
        <taxon>eudicotyledons</taxon>
        <taxon>Gunneridae</taxon>
        <taxon>Pentapetalae</taxon>
        <taxon>rosids</taxon>
        <taxon>fabids</taxon>
        <taxon>Celastrales</taxon>
        <taxon>Celastraceae</taxon>
        <taxon>Tripterygium</taxon>
    </lineage>
</organism>
<dbReference type="PANTHER" id="PTHR33385">
    <property type="entry name" value="PROTEIN XRI1"/>
    <property type="match status" value="1"/>
</dbReference>
<dbReference type="GO" id="GO:0007143">
    <property type="term" value="P:female meiotic nuclear division"/>
    <property type="evidence" value="ECO:0007669"/>
    <property type="project" value="InterPro"/>
</dbReference>
<keyword evidence="4" id="KW-1185">Reference proteome</keyword>
<keyword evidence="2" id="KW-0732">Signal</keyword>
<evidence type="ECO:0000256" key="1">
    <source>
        <dbReference type="SAM" id="MobiDB-lite"/>
    </source>
</evidence>
<evidence type="ECO:0000313" key="3">
    <source>
        <dbReference type="EMBL" id="KAF5735009.1"/>
    </source>
</evidence>
<evidence type="ECO:0000256" key="2">
    <source>
        <dbReference type="SAM" id="SignalP"/>
    </source>
</evidence>
<dbReference type="AlphaFoldDB" id="A0A7J7CLS7"/>
<protein>
    <submittedName>
        <fullName evidence="3">Protein XRI1</fullName>
    </submittedName>
</protein>
<feature type="chain" id="PRO_5029740775" evidence="2">
    <location>
        <begin position="29"/>
        <end position="333"/>
    </location>
</feature>
<evidence type="ECO:0000313" key="4">
    <source>
        <dbReference type="Proteomes" id="UP000593562"/>
    </source>
</evidence>
<sequence>MHCMLFHFPCLLFKSSCNILVNLDLVFASPPPTVLDLNNVDFLIIVNGSGECWNWQGNGCLQNESNIVTLNEEDVSYMYDEETTPIKDCGDLAYNMTHSGNMNKEPEGCKENSLQVKRRRMLQFDTPVVDPAFQYGELSSTFIKSNERENLVEDVSNDMSEWVSTFSGNATASSVEGLDLLTEGWIAECFNDNEMHFDPTEMNYAGADDVEIDISELCNFSPETEVNVDQHHIKRTPSNIIFKGKKSVIHTPTKLAASVAYPFAFIKPCEFQGDTTLKDINQRILTPPSKSKQKNEDPLDYPTSAFSGKPVVGKTKIHTDGGRGSITIMRTKG</sequence>
<dbReference type="InterPro" id="IPR039933">
    <property type="entry name" value="XRI1"/>
</dbReference>
<proteinExistence type="predicted"/>